<dbReference type="InterPro" id="IPR036188">
    <property type="entry name" value="FAD/NAD-bd_sf"/>
</dbReference>
<sequence length="503" mass="54841">MHSDIIIVGAGIAGLATAIKTAESRPDLRIAILNKGSEDNSNSYYAQGGVAAVLDPENDSFDLHISDTLQSGGYLNNPATVEALVHGITGEIARLESWGAQFLKNGNRYVLGREGGHSAHRIVHAAVPTGKEIMRVLRSKAIQMPNIQWLRGLLVTELIQEHHQCTGVKALHHPLQQTFELRAQAVVLATGGSGQAFSQTTNSPQATGDGIALAHQAGAHIRHMRFVQFHPTALYEKGSGMRFLLSEALRGAGAHLLNHTGQRFMLHEHPDAELATRDVVSSAIYRQMSTYGLDHVYLDLRPIPVTLLREQFPYIVQTLLTKGYNPAVDPIPVSPAAHYQCGGIATDLSAATSIPGLFAIGECAENGLHGRNRLASNSLAEALVFSTYLAMKLSDLSPARTYMSAVGQPIGTAPSPDYSDEVLRLKEHFRDILYKGFIAGDYYSTLQKCSALHRELLSIKHLHPDCIQTLNLMHTGLLILQDAVQYQQMQKEFRPIPGIPLQS</sequence>
<evidence type="ECO:0000256" key="3">
    <source>
        <dbReference type="ARBA" id="ARBA00008562"/>
    </source>
</evidence>
<feature type="domain" description="FAD-dependent oxidoreductase 2 FAD-binding" evidence="10">
    <location>
        <begin position="4"/>
        <end position="379"/>
    </location>
</feature>
<dbReference type="EC" id="1.4.3.16" evidence="4"/>
<dbReference type="PANTHER" id="PTHR42716">
    <property type="entry name" value="L-ASPARTATE OXIDASE"/>
    <property type="match status" value="1"/>
</dbReference>
<evidence type="ECO:0000256" key="5">
    <source>
        <dbReference type="ARBA" id="ARBA00022630"/>
    </source>
</evidence>
<gene>
    <name evidence="11" type="ORF">DES35_101444</name>
</gene>
<evidence type="ECO:0000256" key="7">
    <source>
        <dbReference type="ARBA" id="ARBA00022827"/>
    </source>
</evidence>
<dbReference type="InterPro" id="IPR003953">
    <property type="entry name" value="FAD-dep_OxRdtase_2_FAD-bd"/>
</dbReference>
<dbReference type="Pfam" id="PF00890">
    <property type="entry name" value="FAD_binding_2"/>
    <property type="match status" value="1"/>
</dbReference>
<comment type="pathway">
    <text evidence="2">Cofactor biosynthesis; NAD(+) biosynthesis; iminoaspartate from L-aspartate (oxidase route): step 1/1.</text>
</comment>
<protein>
    <recommendedName>
        <fullName evidence="4">L-aspartate oxidase</fullName>
        <ecNumber evidence="4">1.4.3.16</ecNumber>
    </recommendedName>
</protein>
<dbReference type="PRINTS" id="PR00368">
    <property type="entry name" value="FADPNR"/>
</dbReference>
<comment type="caution">
    <text evidence="11">The sequence shown here is derived from an EMBL/GenBank/DDBJ whole genome shotgun (WGS) entry which is preliminary data.</text>
</comment>
<dbReference type="GO" id="GO:0034628">
    <property type="term" value="P:'de novo' NAD+ biosynthetic process from L-aspartate"/>
    <property type="evidence" value="ECO:0007669"/>
    <property type="project" value="TreeGrafter"/>
</dbReference>
<keyword evidence="6" id="KW-0662">Pyridine nucleotide biosynthesis</keyword>
<dbReference type="InterPro" id="IPR027477">
    <property type="entry name" value="Succ_DH/fumarate_Rdtase_cat_sf"/>
</dbReference>
<evidence type="ECO:0000256" key="6">
    <source>
        <dbReference type="ARBA" id="ARBA00022642"/>
    </source>
</evidence>
<comment type="cofactor">
    <cofactor evidence="1">
        <name>FAD</name>
        <dbReference type="ChEBI" id="CHEBI:57692"/>
    </cofactor>
</comment>
<evidence type="ECO:0000256" key="2">
    <source>
        <dbReference type="ARBA" id="ARBA00004950"/>
    </source>
</evidence>
<keyword evidence="8" id="KW-0560">Oxidoreductase</keyword>
<evidence type="ECO:0000313" key="11">
    <source>
        <dbReference type="EMBL" id="RCX05161.1"/>
    </source>
</evidence>
<evidence type="ECO:0000256" key="8">
    <source>
        <dbReference type="ARBA" id="ARBA00023002"/>
    </source>
</evidence>
<evidence type="ECO:0000256" key="9">
    <source>
        <dbReference type="ARBA" id="ARBA00048305"/>
    </source>
</evidence>
<evidence type="ECO:0000256" key="1">
    <source>
        <dbReference type="ARBA" id="ARBA00001974"/>
    </source>
</evidence>
<dbReference type="InterPro" id="IPR005288">
    <property type="entry name" value="NadB"/>
</dbReference>
<dbReference type="GO" id="GO:0008734">
    <property type="term" value="F:L-aspartate oxidase activity"/>
    <property type="evidence" value="ECO:0007669"/>
    <property type="project" value="UniProtKB-EC"/>
</dbReference>
<organism evidence="11 12">
    <name type="scientific">Schleiferia thermophila</name>
    <dbReference type="NCBI Taxonomy" id="884107"/>
    <lineage>
        <taxon>Bacteria</taxon>
        <taxon>Pseudomonadati</taxon>
        <taxon>Bacteroidota</taxon>
        <taxon>Flavobacteriia</taxon>
        <taxon>Flavobacteriales</taxon>
        <taxon>Schleiferiaceae</taxon>
        <taxon>Schleiferia</taxon>
    </lineage>
</organism>
<dbReference type="AlphaFoldDB" id="A0A369A7Q3"/>
<evidence type="ECO:0000259" key="10">
    <source>
        <dbReference type="Pfam" id="PF00890"/>
    </source>
</evidence>
<keyword evidence="7" id="KW-0274">FAD</keyword>
<dbReference type="FunFam" id="3.90.700.10:FF:000002">
    <property type="entry name" value="L-aspartate oxidase"/>
    <property type="match status" value="1"/>
</dbReference>
<comment type="similarity">
    <text evidence="3">Belongs to the FAD-dependent oxidoreductase 2 family. NadB subfamily.</text>
</comment>
<proteinExistence type="inferred from homology"/>
<accession>A0A369A7Q3</accession>
<comment type="catalytic activity">
    <reaction evidence="9">
        <text>L-aspartate + O2 = iminosuccinate + H2O2</text>
        <dbReference type="Rhea" id="RHEA:25876"/>
        <dbReference type="ChEBI" id="CHEBI:15379"/>
        <dbReference type="ChEBI" id="CHEBI:16240"/>
        <dbReference type="ChEBI" id="CHEBI:29991"/>
        <dbReference type="ChEBI" id="CHEBI:77875"/>
        <dbReference type="EC" id="1.4.3.16"/>
    </reaction>
    <physiologicalReaction direction="left-to-right" evidence="9">
        <dbReference type="Rhea" id="RHEA:25877"/>
    </physiologicalReaction>
</comment>
<dbReference type="PANTHER" id="PTHR42716:SF2">
    <property type="entry name" value="L-ASPARTATE OXIDASE, CHLOROPLASTIC"/>
    <property type="match status" value="1"/>
</dbReference>
<keyword evidence="5" id="KW-0285">Flavoprotein</keyword>
<dbReference type="SUPFAM" id="SSF51905">
    <property type="entry name" value="FAD/NAD(P)-binding domain"/>
    <property type="match status" value="1"/>
</dbReference>
<dbReference type="UniPathway" id="UPA00253">
    <property type="reaction ID" value="UER00326"/>
</dbReference>
<dbReference type="Gene3D" id="3.50.50.60">
    <property type="entry name" value="FAD/NAD(P)-binding domain"/>
    <property type="match status" value="1"/>
</dbReference>
<dbReference type="Proteomes" id="UP000253517">
    <property type="component" value="Unassembled WGS sequence"/>
</dbReference>
<evidence type="ECO:0000256" key="4">
    <source>
        <dbReference type="ARBA" id="ARBA00012173"/>
    </source>
</evidence>
<keyword evidence="12" id="KW-1185">Reference proteome</keyword>
<dbReference type="EMBL" id="QPJS01000001">
    <property type="protein sequence ID" value="RCX05161.1"/>
    <property type="molecule type" value="Genomic_DNA"/>
</dbReference>
<reference evidence="11 12" key="1">
    <citation type="submission" date="2018-07" db="EMBL/GenBank/DDBJ databases">
        <title>Genomic Encyclopedia of Type Strains, Phase IV (KMG-IV): sequencing the most valuable type-strain genomes for metagenomic binning, comparative biology and taxonomic classification.</title>
        <authorList>
            <person name="Goeker M."/>
        </authorList>
    </citation>
    <scope>NUCLEOTIDE SEQUENCE [LARGE SCALE GENOMIC DNA]</scope>
    <source>
        <strain evidence="11 12">DSM 21410</strain>
    </source>
</reference>
<dbReference type="Gene3D" id="3.90.700.10">
    <property type="entry name" value="Succinate dehydrogenase/fumarate reductase flavoprotein, catalytic domain"/>
    <property type="match status" value="1"/>
</dbReference>
<dbReference type="RefSeq" id="WP_114365677.1">
    <property type="nucleotide sequence ID" value="NZ_BHZF01000001.1"/>
</dbReference>
<evidence type="ECO:0000313" key="12">
    <source>
        <dbReference type="Proteomes" id="UP000253517"/>
    </source>
</evidence>
<dbReference type="SUPFAM" id="SSF56425">
    <property type="entry name" value="Succinate dehydrogenase/fumarate reductase flavoprotein, catalytic domain"/>
    <property type="match status" value="1"/>
</dbReference>
<name>A0A369A7Q3_9FLAO</name>